<feature type="transmembrane region" description="Helical" evidence="9">
    <location>
        <begin position="552"/>
        <end position="573"/>
    </location>
</feature>
<keyword evidence="8" id="KW-0325">Glycoprotein</keyword>
<dbReference type="InterPro" id="IPR003663">
    <property type="entry name" value="Sugar/inositol_transpt"/>
</dbReference>
<feature type="transmembrane region" description="Helical" evidence="9">
    <location>
        <begin position="613"/>
        <end position="634"/>
    </location>
</feature>
<dbReference type="InterPro" id="IPR005829">
    <property type="entry name" value="Sugar_transporter_CS"/>
</dbReference>
<comment type="subcellular location">
    <subcellularLocation>
        <location evidence="1">Cell membrane</location>
        <topology evidence="1">Multi-pass membrane protein</topology>
    </subcellularLocation>
</comment>
<evidence type="ECO:0000259" key="10">
    <source>
        <dbReference type="PROSITE" id="PS50850"/>
    </source>
</evidence>
<accession>A0A9P0IHD5</accession>
<feature type="transmembrane region" description="Helical" evidence="9">
    <location>
        <begin position="425"/>
        <end position="448"/>
    </location>
</feature>
<feature type="transmembrane region" description="Helical" evidence="9">
    <location>
        <begin position="397"/>
        <end position="419"/>
    </location>
</feature>
<evidence type="ECO:0000256" key="5">
    <source>
        <dbReference type="ARBA" id="ARBA00022692"/>
    </source>
</evidence>
<feature type="transmembrane region" description="Helical" evidence="9">
    <location>
        <begin position="530"/>
        <end position="546"/>
    </location>
</feature>
<feature type="transmembrane region" description="Helical" evidence="9">
    <location>
        <begin position="585"/>
        <end position="607"/>
    </location>
</feature>
<keyword evidence="6 9" id="KW-1133">Transmembrane helix</keyword>
<dbReference type="SUPFAM" id="SSF103473">
    <property type="entry name" value="MFS general substrate transporter"/>
    <property type="match status" value="2"/>
</dbReference>
<feature type="transmembrane region" description="Helical" evidence="9">
    <location>
        <begin position="114"/>
        <end position="135"/>
    </location>
</feature>
<dbReference type="PROSITE" id="PS00217">
    <property type="entry name" value="SUGAR_TRANSPORT_2"/>
    <property type="match status" value="1"/>
</dbReference>
<feature type="transmembrane region" description="Helical" evidence="9">
    <location>
        <begin position="175"/>
        <end position="194"/>
    </location>
</feature>
<dbReference type="Pfam" id="PF00083">
    <property type="entry name" value="Sugar_tr"/>
    <property type="match status" value="2"/>
</dbReference>
<dbReference type="EMBL" id="LR824539">
    <property type="protein sequence ID" value="CAH1646774.1"/>
    <property type="molecule type" value="Genomic_DNA"/>
</dbReference>
<proteinExistence type="predicted"/>
<feature type="domain" description="Major facilitator superfamily (MFS) profile" evidence="10">
    <location>
        <begin position="22"/>
        <end position="451"/>
    </location>
</feature>
<keyword evidence="5 9" id="KW-0812">Transmembrane</keyword>
<dbReference type="PANTHER" id="PTHR48021:SF33">
    <property type="entry name" value="AT22075P-RELATED"/>
    <property type="match status" value="1"/>
</dbReference>
<sequence>MAVSTENIVSGKKGNPCMQWLVAMLANTTLLTYGFQAGWVSPMTKVLQSEDSPAGYPLSDYEISWIASSLCIAATVGVSLFAYIVDRYGRKVAILIMAVLQALCWIMKLSSAHIAVLITARLCAGLSAGGCYNVVPMYVREISQDDIRGVLGSFIILFQNIGILAMFAMGAYLNYYTVLWIVVWVPVLTILLMLKAPESPAFLVKREKIEEAASTIAFLRKLEVTDKVIQNEIDYMKNEELTYNSLPNISFISLFKKETWRRGFILILILVTFQTNSGNFATLTYSPAIMKSAGVTWNPELQTLSFPAVMILASFISMSCVEKFGRKPIISVTFAVAILAHAVLGTTMLLQSQGGATPGWLPVLAIVLYVFVYAGGISPMPYIIMAEMFNFQIRAKVMGCLVTYAWFMSFLQLASFTAVANFLGVYSVVYCYAGINLCGALVSLIFLPETKGKSAEQIEMDLLANTTILTYGFQAGWVSPMTKVLQSENSPSGYPLSDYEISWIASAICLAAVFGVSLFTYIVDKYGRRVAVLLIAAFQALSWILKLSSAHIVVLITARLLAGLGAGGCYNVVPMYVREISQDDIRGVLGSFIILFQNIGTMAMFAMGAYLNYYTILWIIVWVPVLTMILMVKAPESPAFLVKRGKNDEAAKTIAFLRRLDVNDKRIQTEIDFMKNEELTYNSLPKISFKSISSHHHIVCSGCRVAHNPGYDNAGSAPRKFYTRVVASDSNRNIFRRLRWRDFANAVHHYDRDV</sequence>
<evidence type="ECO:0000256" key="2">
    <source>
        <dbReference type="ARBA" id="ARBA00022448"/>
    </source>
</evidence>
<keyword evidence="12" id="KW-1185">Reference proteome</keyword>
<dbReference type="GO" id="GO:0005886">
    <property type="term" value="C:plasma membrane"/>
    <property type="evidence" value="ECO:0007669"/>
    <property type="project" value="UniProtKB-SubCell"/>
</dbReference>
<evidence type="ECO:0000256" key="8">
    <source>
        <dbReference type="ARBA" id="ARBA00023180"/>
    </source>
</evidence>
<dbReference type="PROSITE" id="PS50850">
    <property type="entry name" value="MFS"/>
    <property type="match status" value="2"/>
</dbReference>
<evidence type="ECO:0000256" key="1">
    <source>
        <dbReference type="ARBA" id="ARBA00004651"/>
    </source>
</evidence>
<dbReference type="FunFam" id="1.20.1250.20:FF:000218">
    <property type="entry name" value="facilitated trehalose transporter Tret1"/>
    <property type="match status" value="1"/>
</dbReference>
<keyword evidence="7 9" id="KW-0472">Membrane</keyword>
<feature type="transmembrane region" description="Helical" evidence="9">
    <location>
        <begin position="460"/>
        <end position="481"/>
    </location>
</feature>
<protein>
    <recommendedName>
        <fullName evidence="10">Major facilitator superfamily (MFS) profile domain-containing protein</fullName>
    </recommendedName>
</protein>
<dbReference type="Proteomes" id="UP001153321">
    <property type="component" value="Chromosome 8"/>
</dbReference>
<dbReference type="InterPro" id="IPR050549">
    <property type="entry name" value="MFS_Trehalose_Transporter"/>
</dbReference>
<feature type="transmembrane region" description="Helical" evidence="9">
    <location>
        <begin position="304"/>
        <end position="321"/>
    </location>
</feature>
<gene>
    <name evidence="11" type="ORF">SPLIT_LOCUS12125</name>
</gene>
<evidence type="ECO:0000256" key="3">
    <source>
        <dbReference type="ARBA" id="ARBA00022475"/>
    </source>
</evidence>
<evidence type="ECO:0000256" key="7">
    <source>
        <dbReference type="ARBA" id="ARBA00023136"/>
    </source>
</evidence>
<feature type="transmembrane region" description="Helical" evidence="9">
    <location>
        <begin position="328"/>
        <end position="350"/>
    </location>
</feature>
<dbReference type="InterPro" id="IPR036259">
    <property type="entry name" value="MFS_trans_sf"/>
</dbReference>
<feature type="transmembrane region" description="Helical" evidence="9">
    <location>
        <begin position="63"/>
        <end position="85"/>
    </location>
</feature>
<dbReference type="GO" id="GO:0022857">
    <property type="term" value="F:transmembrane transporter activity"/>
    <property type="evidence" value="ECO:0007669"/>
    <property type="project" value="InterPro"/>
</dbReference>
<feature type="transmembrane region" description="Helical" evidence="9">
    <location>
        <begin position="92"/>
        <end position="108"/>
    </location>
</feature>
<evidence type="ECO:0000256" key="4">
    <source>
        <dbReference type="ARBA" id="ARBA00022597"/>
    </source>
</evidence>
<dbReference type="AlphaFoldDB" id="A0A9P0IHD5"/>
<evidence type="ECO:0000256" key="6">
    <source>
        <dbReference type="ARBA" id="ARBA00022989"/>
    </source>
</evidence>
<dbReference type="Gene3D" id="1.20.1250.20">
    <property type="entry name" value="MFS general substrate transporter like domains"/>
    <property type="match status" value="2"/>
</dbReference>
<keyword evidence="3" id="KW-1003">Cell membrane</keyword>
<keyword evidence="4" id="KW-0762">Sugar transport</keyword>
<feature type="transmembrane region" description="Helical" evidence="9">
    <location>
        <begin position="501"/>
        <end position="523"/>
    </location>
</feature>
<dbReference type="InterPro" id="IPR005828">
    <property type="entry name" value="MFS_sugar_transport-like"/>
</dbReference>
<dbReference type="PANTHER" id="PTHR48021">
    <property type="match status" value="1"/>
</dbReference>
<name>A0A9P0IHD5_SPOLI</name>
<dbReference type="PRINTS" id="PR00171">
    <property type="entry name" value="SUGRTRNSPORT"/>
</dbReference>
<keyword evidence="2" id="KW-0813">Transport</keyword>
<evidence type="ECO:0000313" key="12">
    <source>
        <dbReference type="Proteomes" id="UP001153321"/>
    </source>
</evidence>
<organism evidence="11 12">
    <name type="scientific">Spodoptera littoralis</name>
    <name type="common">Egyptian cotton leafworm</name>
    <dbReference type="NCBI Taxonomy" id="7109"/>
    <lineage>
        <taxon>Eukaryota</taxon>
        <taxon>Metazoa</taxon>
        <taxon>Ecdysozoa</taxon>
        <taxon>Arthropoda</taxon>
        <taxon>Hexapoda</taxon>
        <taxon>Insecta</taxon>
        <taxon>Pterygota</taxon>
        <taxon>Neoptera</taxon>
        <taxon>Endopterygota</taxon>
        <taxon>Lepidoptera</taxon>
        <taxon>Glossata</taxon>
        <taxon>Ditrysia</taxon>
        <taxon>Noctuoidea</taxon>
        <taxon>Noctuidae</taxon>
        <taxon>Amphipyrinae</taxon>
        <taxon>Spodoptera</taxon>
    </lineage>
</organism>
<feature type="domain" description="Major facilitator superfamily (MFS) profile" evidence="10">
    <location>
        <begin position="460"/>
        <end position="754"/>
    </location>
</feature>
<reference evidence="11" key="1">
    <citation type="submission" date="2022-02" db="EMBL/GenBank/DDBJ databases">
        <authorList>
            <person name="King R."/>
        </authorList>
    </citation>
    <scope>NUCLEOTIDE SEQUENCE</scope>
</reference>
<evidence type="ECO:0000256" key="9">
    <source>
        <dbReference type="SAM" id="Phobius"/>
    </source>
</evidence>
<evidence type="ECO:0000313" key="11">
    <source>
        <dbReference type="EMBL" id="CAH1646774.1"/>
    </source>
</evidence>
<feature type="transmembrane region" description="Helical" evidence="9">
    <location>
        <begin position="147"/>
        <end position="169"/>
    </location>
</feature>
<feature type="transmembrane region" description="Helical" evidence="9">
    <location>
        <begin position="362"/>
        <end position="385"/>
    </location>
</feature>
<feature type="transmembrane region" description="Helical" evidence="9">
    <location>
        <begin position="20"/>
        <end position="43"/>
    </location>
</feature>
<dbReference type="InterPro" id="IPR020846">
    <property type="entry name" value="MFS_dom"/>
</dbReference>
<feature type="transmembrane region" description="Helical" evidence="9">
    <location>
        <begin position="263"/>
        <end position="284"/>
    </location>
</feature>